<evidence type="ECO:0000256" key="4">
    <source>
        <dbReference type="ARBA" id="ARBA00022771"/>
    </source>
</evidence>
<dbReference type="GO" id="GO:0051301">
    <property type="term" value="P:cell division"/>
    <property type="evidence" value="ECO:0007669"/>
    <property type="project" value="UniProtKB-KW"/>
</dbReference>
<dbReference type="Pfam" id="PF12861">
    <property type="entry name" value="zf-ANAPC11"/>
    <property type="match status" value="1"/>
</dbReference>
<keyword evidence="5" id="KW-0131">Cell cycle</keyword>
<keyword evidence="10" id="KW-1185">Reference proteome</keyword>
<evidence type="ECO:0000256" key="3">
    <source>
        <dbReference type="ARBA" id="ARBA00022723"/>
    </source>
</evidence>
<feature type="domain" description="RING-type" evidence="8">
    <location>
        <begin position="38"/>
        <end position="87"/>
    </location>
</feature>
<dbReference type="Proteomes" id="UP000800040">
    <property type="component" value="Unassembled WGS sequence"/>
</dbReference>
<keyword evidence="2" id="KW-0132">Cell division</keyword>
<accession>A0A6A5K2N1</accession>
<dbReference type="GO" id="GO:0016567">
    <property type="term" value="P:protein ubiquitination"/>
    <property type="evidence" value="ECO:0007669"/>
    <property type="project" value="TreeGrafter"/>
</dbReference>
<dbReference type="GO" id="GO:0097602">
    <property type="term" value="F:cullin family protein binding"/>
    <property type="evidence" value="ECO:0007669"/>
    <property type="project" value="InterPro"/>
</dbReference>
<dbReference type="PANTHER" id="PTHR45969">
    <property type="entry name" value="RING ZINC FINGER PROTEIN-RELATED"/>
    <property type="match status" value="1"/>
</dbReference>
<dbReference type="InterPro" id="IPR013083">
    <property type="entry name" value="Znf_RING/FYVE/PHD"/>
</dbReference>
<dbReference type="InterPro" id="IPR024991">
    <property type="entry name" value="RING-H2_APC11"/>
</dbReference>
<gene>
    <name evidence="9" type="ORF">BDW02DRAFT_59072</name>
</gene>
<dbReference type="GO" id="GO:0061630">
    <property type="term" value="F:ubiquitin protein ligase activity"/>
    <property type="evidence" value="ECO:0007669"/>
    <property type="project" value="InterPro"/>
</dbReference>
<proteinExistence type="predicted"/>
<evidence type="ECO:0000313" key="9">
    <source>
        <dbReference type="EMBL" id="KAF1831299.1"/>
    </source>
</evidence>
<dbReference type="GO" id="GO:0008270">
    <property type="term" value="F:zinc ion binding"/>
    <property type="evidence" value="ECO:0007669"/>
    <property type="project" value="UniProtKB-KW"/>
</dbReference>
<reference evidence="9" key="1">
    <citation type="submission" date="2020-01" db="EMBL/GenBank/DDBJ databases">
        <authorList>
            <consortium name="DOE Joint Genome Institute"/>
            <person name="Haridas S."/>
            <person name="Albert R."/>
            <person name="Binder M."/>
            <person name="Bloem J."/>
            <person name="Labutti K."/>
            <person name="Salamov A."/>
            <person name="Andreopoulos B."/>
            <person name="Baker S.E."/>
            <person name="Barry K."/>
            <person name="Bills G."/>
            <person name="Bluhm B.H."/>
            <person name="Cannon C."/>
            <person name="Castanera R."/>
            <person name="Culley D.E."/>
            <person name="Daum C."/>
            <person name="Ezra D."/>
            <person name="Gonzalez J.B."/>
            <person name="Henrissat B."/>
            <person name="Kuo A."/>
            <person name="Liang C."/>
            <person name="Lipzen A."/>
            <person name="Lutzoni F."/>
            <person name="Magnuson J."/>
            <person name="Mondo S."/>
            <person name="Nolan M."/>
            <person name="Ohm R."/>
            <person name="Pangilinan J."/>
            <person name="Park H.-J."/>
            <person name="Ramirez L."/>
            <person name="Alfaro M."/>
            <person name="Sun H."/>
            <person name="Tritt A."/>
            <person name="Yoshinaga Y."/>
            <person name="Zwiers L.-H."/>
            <person name="Turgeon B.G."/>
            <person name="Goodwin S.B."/>
            <person name="Spatafora J.W."/>
            <person name="Crous P.W."/>
            <person name="Grigoriev I.V."/>
        </authorList>
    </citation>
    <scope>NUCLEOTIDE SEQUENCE</scope>
    <source>
        <strain evidence="9">P77</strain>
    </source>
</reference>
<keyword evidence="3" id="KW-0479">Metal-binding</keyword>
<evidence type="ECO:0000256" key="7">
    <source>
        <dbReference type="PROSITE-ProRule" id="PRU00175"/>
    </source>
</evidence>
<evidence type="ECO:0000256" key="1">
    <source>
        <dbReference type="ARBA" id="ARBA00013928"/>
    </source>
</evidence>
<dbReference type="SMART" id="SM00184">
    <property type="entry name" value="RING"/>
    <property type="match status" value="1"/>
</dbReference>
<sequence>MPPTTTSSTCSTHPSKPSFLQGGTRPIRVCTLASDDTCAICLLSYTSTLSSDTTVIRITKCGHRFHQVCLIKWLDIPEMPNTCPLCRAILFLPCLPSPEDRSTGSHTYHPAATFAIKDGEEEEIEYFTTSQFERKTRPGSELEQRWMRGEAKIWIRVGMGFRGDTVVRGYWKYNVVV</sequence>
<dbReference type="SUPFAM" id="SSF57850">
    <property type="entry name" value="RING/U-box"/>
    <property type="match status" value="1"/>
</dbReference>
<protein>
    <recommendedName>
        <fullName evidence="1">Anaphase-promoting complex subunit 11</fullName>
    </recommendedName>
</protein>
<dbReference type="OrthoDB" id="3793892at2759"/>
<keyword evidence="4 7" id="KW-0863">Zinc-finger</keyword>
<dbReference type="AlphaFoldDB" id="A0A6A5K2N1"/>
<evidence type="ECO:0000256" key="6">
    <source>
        <dbReference type="ARBA" id="ARBA00022833"/>
    </source>
</evidence>
<dbReference type="PROSITE" id="PS50089">
    <property type="entry name" value="ZF_RING_2"/>
    <property type="match status" value="1"/>
</dbReference>
<dbReference type="GO" id="GO:0031145">
    <property type="term" value="P:anaphase-promoting complex-dependent catabolic process"/>
    <property type="evidence" value="ECO:0007669"/>
    <property type="project" value="InterPro"/>
</dbReference>
<dbReference type="PANTHER" id="PTHR45969:SF69">
    <property type="entry name" value="FINGER DOMAIN PROTEIN, PUTATIVE (AFU_ORTHOLOGUE AFUA_3G12190)-RELATED"/>
    <property type="match status" value="1"/>
</dbReference>
<evidence type="ECO:0000259" key="8">
    <source>
        <dbReference type="PROSITE" id="PS50089"/>
    </source>
</evidence>
<name>A0A6A5K2N1_9PLEO</name>
<keyword evidence="5" id="KW-0498">Mitosis</keyword>
<dbReference type="InterPro" id="IPR001841">
    <property type="entry name" value="Znf_RING"/>
</dbReference>
<organism evidence="9 10">
    <name type="scientific">Decorospora gaudefroyi</name>
    <dbReference type="NCBI Taxonomy" id="184978"/>
    <lineage>
        <taxon>Eukaryota</taxon>
        <taxon>Fungi</taxon>
        <taxon>Dikarya</taxon>
        <taxon>Ascomycota</taxon>
        <taxon>Pezizomycotina</taxon>
        <taxon>Dothideomycetes</taxon>
        <taxon>Pleosporomycetidae</taxon>
        <taxon>Pleosporales</taxon>
        <taxon>Pleosporineae</taxon>
        <taxon>Pleosporaceae</taxon>
        <taxon>Decorospora</taxon>
    </lineage>
</organism>
<evidence type="ECO:0000256" key="2">
    <source>
        <dbReference type="ARBA" id="ARBA00022618"/>
    </source>
</evidence>
<dbReference type="EMBL" id="ML975367">
    <property type="protein sequence ID" value="KAF1831299.1"/>
    <property type="molecule type" value="Genomic_DNA"/>
</dbReference>
<dbReference type="Gene3D" id="3.30.40.10">
    <property type="entry name" value="Zinc/RING finger domain, C3HC4 (zinc finger)"/>
    <property type="match status" value="1"/>
</dbReference>
<evidence type="ECO:0000256" key="5">
    <source>
        <dbReference type="ARBA" id="ARBA00022776"/>
    </source>
</evidence>
<dbReference type="GO" id="GO:0005680">
    <property type="term" value="C:anaphase-promoting complex"/>
    <property type="evidence" value="ECO:0007669"/>
    <property type="project" value="InterPro"/>
</dbReference>
<evidence type="ECO:0000313" key="10">
    <source>
        <dbReference type="Proteomes" id="UP000800040"/>
    </source>
</evidence>
<keyword evidence="6" id="KW-0862">Zinc</keyword>